<dbReference type="InterPro" id="IPR000719">
    <property type="entry name" value="Prot_kinase_dom"/>
</dbReference>
<dbReference type="Pfam" id="PF00069">
    <property type="entry name" value="Pkinase"/>
    <property type="match status" value="1"/>
</dbReference>
<feature type="region of interest" description="Disordered" evidence="9">
    <location>
        <begin position="1"/>
        <end position="71"/>
    </location>
</feature>
<feature type="compositionally biased region" description="Low complexity" evidence="9">
    <location>
        <begin position="20"/>
        <end position="34"/>
    </location>
</feature>
<proteinExistence type="predicted"/>
<evidence type="ECO:0000259" key="10">
    <source>
        <dbReference type="SMART" id="SM00220"/>
    </source>
</evidence>
<evidence type="ECO:0000256" key="8">
    <source>
        <dbReference type="ARBA" id="ARBA00048679"/>
    </source>
</evidence>
<dbReference type="SMART" id="SM00220">
    <property type="entry name" value="S_TKc"/>
    <property type="match status" value="1"/>
</dbReference>
<evidence type="ECO:0000256" key="5">
    <source>
        <dbReference type="ARBA" id="ARBA00022777"/>
    </source>
</evidence>
<evidence type="ECO:0000256" key="7">
    <source>
        <dbReference type="ARBA" id="ARBA00047899"/>
    </source>
</evidence>
<feature type="compositionally biased region" description="Low complexity" evidence="9">
    <location>
        <begin position="895"/>
        <end position="908"/>
    </location>
</feature>
<dbReference type="GO" id="GO:0035556">
    <property type="term" value="P:intracellular signal transduction"/>
    <property type="evidence" value="ECO:0007669"/>
    <property type="project" value="TreeGrafter"/>
</dbReference>
<dbReference type="PANTHER" id="PTHR24356:SF390">
    <property type="entry name" value="PROTEIN KINASE C, BRAIN ISOZYME-RELATED"/>
    <property type="match status" value="1"/>
</dbReference>
<keyword evidence="3" id="KW-0808">Transferase</keyword>
<name>A0AAF0Y1K0_9TREE</name>
<dbReference type="PANTHER" id="PTHR24356">
    <property type="entry name" value="SERINE/THREONINE-PROTEIN KINASE"/>
    <property type="match status" value="1"/>
</dbReference>
<feature type="compositionally biased region" description="Basic residues" evidence="9">
    <location>
        <begin position="918"/>
        <end position="929"/>
    </location>
</feature>
<protein>
    <recommendedName>
        <fullName evidence="1">non-specific serine/threonine protein kinase</fullName>
        <ecNumber evidence="1">2.7.11.1</ecNumber>
    </recommendedName>
</protein>
<dbReference type="Proteomes" id="UP000827549">
    <property type="component" value="Chromosome 1"/>
</dbReference>
<evidence type="ECO:0000313" key="12">
    <source>
        <dbReference type="Proteomes" id="UP000827549"/>
    </source>
</evidence>
<dbReference type="CDD" id="cd05123">
    <property type="entry name" value="STKc_AGC"/>
    <property type="match status" value="1"/>
</dbReference>
<feature type="domain" description="Protein kinase" evidence="10">
    <location>
        <begin position="81"/>
        <end position="390"/>
    </location>
</feature>
<comment type="catalytic activity">
    <reaction evidence="8">
        <text>L-seryl-[protein] + ATP = O-phospho-L-seryl-[protein] + ADP + H(+)</text>
        <dbReference type="Rhea" id="RHEA:17989"/>
        <dbReference type="Rhea" id="RHEA-COMP:9863"/>
        <dbReference type="Rhea" id="RHEA-COMP:11604"/>
        <dbReference type="ChEBI" id="CHEBI:15378"/>
        <dbReference type="ChEBI" id="CHEBI:29999"/>
        <dbReference type="ChEBI" id="CHEBI:30616"/>
        <dbReference type="ChEBI" id="CHEBI:83421"/>
        <dbReference type="ChEBI" id="CHEBI:456216"/>
        <dbReference type="EC" id="2.7.11.1"/>
    </reaction>
</comment>
<evidence type="ECO:0000256" key="9">
    <source>
        <dbReference type="SAM" id="MobiDB-lite"/>
    </source>
</evidence>
<keyword evidence="6" id="KW-0067">ATP-binding</keyword>
<sequence length="977" mass="106663">MVAVQYKIPLPTSPPPSPPRNASSTMVPTPSSSSRAALKSAIAPASIPTPDTSGDDLKNGESPPRPSWSRSRPIMPLLSDFELVRVLGKGCAGRVLLVKHTPTSRVHAMKAISKRAVLANDELDHTLAEQHILQHFASSERRSAFISRLYYSFTDKENFYLVMEFYPGGDLATQMEIHGILGPLRTRFYTCDIVAGLEHLHREGILVRDLKPENILLNWHGHAVLADFGLSKSFGYRGDPVPVKLPADYIDGKGDPPPHAGKGFGSYRKGELTWDRAFSFVGTQEYLAPEVIKRNHYTYAIDWWALGCIVCECLTGRVPFRGSDNESNAELYDRVINAPWDALYRGDHPKVYLKERYRIDNTTYDFIEGLLAKEPMFRLTEPCVKSHPYFTNVDWDTVDKGDYQDPFQLEIDPVAEYNTQFFPRLCLEETPTVDMRGHDYGKDPDDASNNPLNNDDVYAAAQDEFRNELASFDWTCQNAYDIDDTFDDQDEDDQLVEEEDLYAVDNASVEQAHTNLSTPEITTNQDSVVSEDTVRTPTPPLEPASAKDQTPPTSPSPVPTLVDTPKRAELTDTAKPAAVIVDKVVVEPTPPPLASAPTSPRSPVAASDALSEPLSPPTIQTPIPASPSKLGPINSSPIPTVEVHDLSAPPLAPADTRELSISPHQSPGGLSVRLPSGPPSGGLSVSDVISVPGSPNLIIRRHRQAPSIDAYPHHPRLSVEVNGIISQLGDEDWEQLDAETIPEATNGADAAGQTRPSLLARVGMLGRRPSVRGLASRQTSAVRVPSGLRKGVSAESDTSSEQSSNKGRQPLFATRGYENTKKALIKAFPPTQRRPSSDNVRPATPTSTSPSPVASIRAVVPINTPATLPKSVSMRETSLREPDTPSTSKRTSVLSAFSSSSKRTSSRSGDLGLLFSRPKSRKGKERRSRTMAPGGNSSWNPPAEAEDAAPALPSIPRIELIETPPIVWELDVDQAKH</sequence>
<dbReference type="RefSeq" id="XP_062623659.1">
    <property type="nucleotide sequence ID" value="XM_062767675.1"/>
</dbReference>
<feature type="compositionally biased region" description="Polar residues" evidence="9">
    <location>
        <begin position="884"/>
        <end position="894"/>
    </location>
</feature>
<comment type="catalytic activity">
    <reaction evidence="7">
        <text>L-threonyl-[protein] + ATP = O-phospho-L-threonyl-[protein] + ADP + H(+)</text>
        <dbReference type="Rhea" id="RHEA:46608"/>
        <dbReference type="Rhea" id="RHEA-COMP:11060"/>
        <dbReference type="Rhea" id="RHEA-COMP:11605"/>
        <dbReference type="ChEBI" id="CHEBI:15378"/>
        <dbReference type="ChEBI" id="CHEBI:30013"/>
        <dbReference type="ChEBI" id="CHEBI:30616"/>
        <dbReference type="ChEBI" id="CHEBI:61977"/>
        <dbReference type="ChEBI" id="CHEBI:456216"/>
        <dbReference type="EC" id="2.7.11.1"/>
    </reaction>
</comment>
<feature type="compositionally biased region" description="Low complexity" evidence="9">
    <location>
        <begin position="793"/>
        <end position="804"/>
    </location>
</feature>
<dbReference type="EC" id="2.7.11.1" evidence="1"/>
<accession>A0AAF0Y1K0</accession>
<feature type="region of interest" description="Disordered" evidence="9">
    <location>
        <begin position="591"/>
        <end position="670"/>
    </location>
</feature>
<keyword evidence="2" id="KW-0723">Serine/threonine-protein kinase</keyword>
<gene>
    <name evidence="11" type="primary">pkgB</name>
    <name evidence="11" type="ORF">LOC62_01G001196</name>
</gene>
<feature type="region of interest" description="Disordered" evidence="9">
    <location>
        <begin position="770"/>
        <end position="948"/>
    </location>
</feature>
<dbReference type="Gene3D" id="3.30.200.20">
    <property type="entry name" value="Phosphorylase Kinase, domain 1"/>
    <property type="match status" value="1"/>
</dbReference>
<dbReference type="EMBL" id="CP086714">
    <property type="protein sequence ID" value="WOO77627.1"/>
    <property type="molecule type" value="Genomic_DNA"/>
</dbReference>
<dbReference type="GO" id="GO:0004674">
    <property type="term" value="F:protein serine/threonine kinase activity"/>
    <property type="evidence" value="ECO:0007669"/>
    <property type="project" value="UniProtKB-KW"/>
</dbReference>
<dbReference type="InterPro" id="IPR050236">
    <property type="entry name" value="Ser_Thr_kinase_AGC"/>
</dbReference>
<evidence type="ECO:0000256" key="6">
    <source>
        <dbReference type="ARBA" id="ARBA00022840"/>
    </source>
</evidence>
<organism evidence="11 12">
    <name type="scientific">Vanrija pseudolonga</name>
    <dbReference type="NCBI Taxonomy" id="143232"/>
    <lineage>
        <taxon>Eukaryota</taxon>
        <taxon>Fungi</taxon>
        <taxon>Dikarya</taxon>
        <taxon>Basidiomycota</taxon>
        <taxon>Agaricomycotina</taxon>
        <taxon>Tremellomycetes</taxon>
        <taxon>Trichosporonales</taxon>
        <taxon>Trichosporonaceae</taxon>
        <taxon>Vanrija</taxon>
    </lineage>
</organism>
<dbReference type="GeneID" id="87804453"/>
<keyword evidence="12" id="KW-1185">Reference proteome</keyword>
<evidence type="ECO:0000256" key="1">
    <source>
        <dbReference type="ARBA" id="ARBA00012513"/>
    </source>
</evidence>
<feature type="compositionally biased region" description="Polar residues" evidence="9">
    <location>
        <begin position="512"/>
        <end position="530"/>
    </location>
</feature>
<evidence type="ECO:0000256" key="2">
    <source>
        <dbReference type="ARBA" id="ARBA00022527"/>
    </source>
</evidence>
<dbReference type="Gene3D" id="1.10.510.10">
    <property type="entry name" value="Transferase(Phosphotransferase) domain 1"/>
    <property type="match status" value="1"/>
</dbReference>
<dbReference type="GO" id="GO:0005524">
    <property type="term" value="F:ATP binding"/>
    <property type="evidence" value="ECO:0007669"/>
    <property type="project" value="UniProtKB-KW"/>
</dbReference>
<feature type="region of interest" description="Disordered" evidence="9">
    <location>
        <begin position="512"/>
        <end position="574"/>
    </location>
</feature>
<keyword evidence="5 11" id="KW-0418">Kinase</keyword>
<dbReference type="SUPFAM" id="SSF56112">
    <property type="entry name" value="Protein kinase-like (PK-like)"/>
    <property type="match status" value="1"/>
</dbReference>
<dbReference type="AlphaFoldDB" id="A0AAF0Y1K0"/>
<evidence type="ECO:0000313" key="11">
    <source>
        <dbReference type="EMBL" id="WOO77627.1"/>
    </source>
</evidence>
<evidence type="ECO:0000256" key="4">
    <source>
        <dbReference type="ARBA" id="ARBA00022741"/>
    </source>
</evidence>
<evidence type="ECO:0000256" key="3">
    <source>
        <dbReference type="ARBA" id="ARBA00022679"/>
    </source>
</evidence>
<dbReference type="InterPro" id="IPR045270">
    <property type="entry name" value="STKc_AGC"/>
</dbReference>
<reference evidence="11" key="1">
    <citation type="submission" date="2023-10" db="EMBL/GenBank/DDBJ databases">
        <authorList>
            <person name="Noh H."/>
        </authorList>
    </citation>
    <scope>NUCLEOTIDE SEQUENCE</scope>
    <source>
        <strain evidence="11">DUCC4014</strain>
    </source>
</reference>
<dbReference type="InterPro" id="IPR011009">
    <property type="entry name" value="Kinase-like_dom_sf"/>
</dbReference>
<keyword evidence="4" id="KW-0547">Nucleotide-binding</keyword>